<keyword evidence="2" id="KW-0812">Transmembrane</keyword>
<dbReference type="InterPro" id="IPR036938">
    <property type="entry name" value="PAP2/HPO_sf"/>
</dbReference>
<keyword evidence="5" id="KW-1185">Reference proteome</keyword>
<feature type="transmembrane region" description="Helical" evidence="2">
    <location>
        <begin position="254"/>
        <end position="272"/>
    </location>
</feature>
<feature type="region of interest" description="Disordered" evidence="1">
    <location>
        <begin position="1"/>
        <end position="40"/>
    </location>
</feature>
<organism evidence="4 5">
    <name type="scientific">Streptomyces javensis</name>
    <dbReference type="NCBI Taxonomy" id="114698"/>
    <lineage>
        <taxon>Bacteria</taxon>
        <taxon>Bacillati</taxon>
        <taxon>Actinomycetota</taxon>
        <taxon>Actinomycetes</taxon>
        <taxon>Kitasatosporales</taxon>
        <taxon>Streptomycetaceae</taxon>
        <taxon>Streptomyces</taxon>
        <taxon>Streptomyces violaceusniger group</taxon>
    </lineage>
</organism>
<feature type="transmembrane region" description="Helical" evidence="2">
    <location>
        <begin position="44"/>
        <end position="63"/>
    </location>
</feature>
<keyword evidence="2" id="KW-0472">Membrane</keyword>
<feature type="transmembrane region" description="Helical" evidence="2">
    <location>
        <begin position="284"/>
        <end position="301"/>
    </location>
</feature>
<reference evidence="4 5" key="1">
    <citation type="submission" date="2020-12" db="EMBL/GenBank/DDBJ databases">
        <authorList>
            <person name="Kusuma A.B."/>
            <person name="Nouioui I."/>
            <person name="Goodfellow M."/>
        </authorList>
    </citation>
    <scope>NUCLEOTIDE SEQUENCE [LARGE SCALE GENOMIC DNA]</scope>
    <source>
        <strain evidence="4 5">DSM 41764</strain>
    </source>
</reference>
<evidence type="ECO:0000256" key="1">
    <source>
        <dbReference type="SAM" id="MobiDB-lite"/>
    </source>
</evidence>
<dbReference type="Proteomes" id="UP000638849">
    <property type="component" value="Unassembled WGS sequence"/>
</dbReference>
<evidence type="ECO:0000259" key="3">
    <source>
        <dbReference type="Pfam" id="PF01569"/>
    </source>
</evidence>
<dbReference type="InterPro" id="IPR000326">
    <property type="entry name" value="PAP2/HPO"/>
</dbReference>
<evidence type="ECO:0000256" key="2">
    <source>
        <dbReference type="SAM" id="Phobius"/>
    </source>
</evidence>
<evidence type="ECO:0000313" key="5">
    <source>
        <dbReference type="Proteomes" id="UP000638849"/>
    </source>
</evidence>
<feature type="domain" description="Phosphatidic acid phosphatase type 2/haloperoxidase" evidence="3">
    <location>
        <begin position="152"/>
        <end position="240"/>
    </location>
</feature>
<sequence length="324" mass="33647">MTQHDSSTLPAHRPATSGQTPEVRAVSGPSSTNVSGPSSTKRPWIPPLLYALGLLAMYLFAVYTPVGQRAENGIFNSSEPGSLDAWFYPLSGSELDSTPMPPMGESAEPTLMVGLAVLVVLALVGRYWWPGCAALAIVVLTAGGGEVLHKVLPRPDLVNARENLVFQGFPSGHATVPAVLTLAAVLVVAPRIRPYVAAIGVLWLACVASASATMGGHRPSDVLGATLIACTCSTLATWLLPLLPRAAAPDVMPIPRALPAVVLALSAALALVCGARDDSLTRSLTSGATGFVCVALVWYAAVTLPSRLAQTAGRAPRPRRAPDL</sequence>
<evidence type="ECO:0000313" key="4">
    <source>
        <dbReference type="EMBL" id="MBI0314679.1"/>
    </source>
</evidence>
<accession>A0ABS0RCP4</accession>
<dbReference type="EMBL" id="JAEEAQ010000142">
    <property type="protein sequence ID" value="MBI0314679.1"/>
    <property type="molecule type" value="Genomic_DNA"/>
</dbReference>
<comment type="caution">
    <text evidence="4">The sequence shown here is derived from an EMBL/GenBank/DDBJ whole genome shotgun (WGS) entry which is preliminary data.</text>
</comment>
<gene>
    <name evidence="4" type="ORF">JBF12_17125</name>
</gene>
<protein>
    <submittedName>
        <fullName evidence="4">Phosphatase PAP2 family protein</fullName>
    </submittedName>
</protein>
<feature type="compositionally biased region" description="Polar residues" evidence="1">
    <location>
        <begin position="28"/>
        <end position="40"/>
    </location>
</feature>
<name>A0ABS0RCP4_9ACTN</name>
<proteinExistence type="predicted"/>
<dbReference type="Pfam" id="PF01569">
    <property type="entry name" value="PAP2"/>
    <property type="match status" value="1"/>
</dbReference>
<dbReference type="Gene3D" id="1.20.144.10">
    <property type="entry name" value="Phosphatidic acid phosphatase type 2/haloperoxidase"/>
    <property type="match status" value="1"/>
</dbReference>
<feature type="transmembrane region" description="Helical" evidence="2">
    <location>
        <begin position="135"/>
        <end position="152"/>
    </location>
</feature>
<feature type="transmembrane region" description="Helical" evidence="2">
    <location>
        <begin position="195"/>
        <end position="215"/>
    </location>
</feature>
<feature type="transmembrane region" description="Helical" evidence="2">
    <location>
        <begin position="222"/>
        <end position="242"/>
    </location>
</feature>
<dbReference type="SUPFAM" id="SSF48317">
    <property type="entry name" value="Acid phosphatase/Vanadium-dependent haloperoxidase"/>
    <property type="match status" value="1"/>
</dbReference>
<dbReference type="RefSeq" id="WP_198277691.1">
    <property type="nucleotide sequence ID" value="NZ_BAAAIF010000032.1"/>
</dbReference>
<keyword evidence="2" id="KW-1133">Transmembrane helix</keyword>
<feature type="transmembrane region" description="Helical" evidence="2">
    <location>
        <begin position="164"/>
        <end position="189"/>
    </location>
</feature>